<dbReference type="Pfam" id="PF13361">
    <property type="entry name" value="UvrD_C"/>
    <property type="match status" value="1"/>
</dbReference>
<dbReference type="PANTHER" id="PTHR11070">
    <property type="entry name" value="UVRD / RECB / PCRA DNA HELICASE FAMILY MEMBER"/>
    <property type="match status" value="1"/>
</dbReference>
<evidence type="ECO:0000256" key="9">
    <source>
        <dbReference type="ARBA" id="ARBA00048988"/>
    </source>
</evidence>
<protein>
    <recommendedName>
        <fullName evidence="7">DNA 3'-5' helicase</fullName>
        <ecNumber evidence="7">5.6.2.4</ecNumber>
    </recommendedName>
    <alternativeName>
        <fullName evidence="8">DNA 3'-5' helicase II</fullName>
    </alternativeName>
</protein>
<comment type="caution">
    <text evidence="13">The sequence shown here is derived from an EMBL/GenBank/DDBJ whole genome shotgun (WGS) entry which is preliminary data.</text>
</comment>
<feature type="domain" description="UvrD-like helicase ATP-binding" evidence="12">
    <location>
        <begin position="673"/>
        <end position="1004"/>
    </location>
</feature>
<evidence type="ECO:0000256" key="10">
    <source>
        <dbReference type="PROSITE-ProRule" id="PRU00560"/>
    </source>
</evidence>
<dbReference type="GO" id="GO:0016887">
    <property type="term" value="F:ATP hydrolysis activity"/>
    <property type="evidence" value="ECO:0007669"/>
    <property type="project" value="RHEA"/>
</dbReference>
<evidence type="ECO:0000313" key="13">
    <source>
        <dbReference type="EMBL" id="RTQ45460.1"/>
    </source>
</evidence>
<dbReference type="InterPro" id="IPR001650">
    <property type="entry name" value="Helicase_C-like"/>
</dbReference>
<evidence type="ECO:0000259" key="11">
    <source>
        <dbReference type="PROSITE" id="PS51194"/>
    </source>
</evidence>
<comment type="catalytic activity">
    <reaction evidence="6">
        <text>Couples ATP hydrolysis with the unwinding of duplex DNA by translocating in the 3'-5' direction.</text>
        <dbReference type="EC" id="5.6.2.4"/>
    </reaction>
</comment>
<proteinExistence type="predicted"/>
<dbReference type="RefSeq" id="WP_126696010.1">
    <property type="nucleotide sequence ID" value="NZ_RXOF01000020.1"/>
</dbReference>
<dbReference type="SUPFAM" id="SSF52540">
    <property type="entry name" value="P-loop containing nucleoside triphosphate hydrolases"/>
    <property type="match status" value="2"/>
</dbReference>
<dbReference type="GO" id="GO:0043138">
    <property type="term" value="F:3'-5' DNA helicase activity"/>
    <property type="evidence" value="ECO:0007669"/>
    <property type="project" value="UniProtKB-EC"/>
</dbReference>
<accession>A0A3S0H2D4</accession>
<keyword evidence="5" id="KW-0413">Isomerase</keyword>
<dbReference type="Proteomes" id="UP000282184">
    <property type="component" value="Unassembled WGS sequence"/>
</dbReference>
<evidence type="ECO:0000256" key="3">
    <source>
        <dbReference type="ARBA" id="ARBA00022806"/>
    </source>
</evidence>
<dbReference type="InterPro" id="IPR000212">
    <property type="entry name" value="DNA_helicase_UvrD/REP"/>
</dbReference>
<dbReference type="Gene3D" id="3.40.50.300">
    <property type="entry name" value="P-loop containing nucleotide triphosphate hydrolases"/>
    <property type="match status" value="4"/>
</dbReference>
<evidence type="ECO:0000256" key="6">
    <source>
        <dbReference type="ARBA" id="ARBA00034617"/>
    </source>
</evidence>
<keyword evidence="1 10" id="KW-0547">Nucleotide-binding</keyword>
<name>A0A3S0H2D4_9BACT</name>
<evidence type="ECO:0000256" key="1">
    <source>
        <dbReference type="ARBA" id="ARBA00022741"/>
    </source>
</evidence>
<feature type="domain" description="Helicase C-terminal" evidence="11">
    <location>
        <begin position="29"/>
        <end position="199"/>
    </location>
</feature>
<sequence>MKRIGELAYNPVREHIRMRFERVKDDSQRLEAVLRDLRSQAFDAGKSRVLVFVRTRRQAEEAAAQLGELAAELGLAWAEQVDYFHAGLDGFDRERKYHAYQQGRTVVLVATKAFGMGMDIKNIHYVYHLGPSSAFEDFLQEVGRAGRNTAALQAAKFSADNPIRTLCVLTGRDFQLLRDLQHKSALSWEYVLKTQQQIHRYAVKYCPLDSLREQPLALPLDLWQTDEGEKDDGDVRFRLALHWLEQLGRIRLGLFTPAFLPLILLEMPNYLLIKDEQERSAMQAFLGELRKSRYQEAGAVSMPMEELKAMAGKKSHRELFRFLFLAQKIKALSIDRQLRLESTELRQQELNAWLARNNEASATAQRREMKAGVWPPPASNHYSVPLPLVEAVFLLAERLIAPIAPQTQRQLSGDELDRMIREVADEHLMPEHVYWQPLKKNKPVEPTTAVRELREDWHDKRAKFALKLVRLLPNTRLQSVQNVRDQGAEPGVVQLIYNGNRQDTQWRQPLVRLKQRLLALLRYVASHSNQTPVFNYADLVVALELEAEGPDYLDRLLFLARALGYLKGSGSFLPMGIELYLSSTEELAHEDENSPDYRIHQQFLEGAELRKLRLLALECLAAMPQAQQDTFIKKYFACEGSADLVGLLVDHLGDAHDTLKAFRQEALREAEAKLSEEQRRVYDAPLTENLQVIAGPGSGKTHTLTLRVARLIQKNTIQPDRILVLAYNRAVVVELKDRLSTLFRSLGYGQLIKRLHVYTFDGLCRRCLGKELEEVKLEEWVSTLTATLARNPLLISKELGPIEYVFVDEFQDITTERLDMLVKVAPPESVKLCVIGDPNQSIYGYQRADKGQPMNPYPYYQEFERLYSPKLLYLSNNYRSYPDILTAAAQLLADNANEFGIPALQPLRQPARPWAYCELLRFRDTRVDWKDKLDALLQEPEYEPGKRYRQVAVMVRSNDEVFRAFNELQARRLPPDVALRIQGASNSPVTSREFYHLLAPYRENPQAPLGPNYLAEFAEHKKLILQQYQGVWDEYLIHLAHCLVREYRVELEEEATQGDLLEFINDMARRDDGHFMKLYEKHMSELVPEHSRREVVLTTMHKVKGLEFDAVLLPPSFTDFPMKAADPENSAAWEEMVGEERRLLYVAYTRARYRLAAILFDREAAVIAGTPYQLANKEQRLGRIIKPGGNKLFLAFTGQSDATHRFIHEQVKLGAPVQVVQVHKSYYVKSWSEWQLLFNGNQVGKLSSKAFNAIPASEELHGLAVAAINYYTYQESVRFDQEYGTNWTAKWNANAVARGYIYVVDFAGYYKEQ</sequence>
<dbReference type="InterPro" id="IPR027417">
    <property type="entry name" value="P-loop_NTPase"/>
</dbReference>
<keyword evidence="4 10" id="KW-0067">ATP-binding</keyword>
<dbReference type="InterPro" id="IPR014017">
    <property type="entry name" value="DNA_helicase_UvrD-like_C"/>
</dbReference>
<dbReference type="CDD" id="cd17932">
    <property type="entry name" value="DEXQc_UvrD"/>
    <property type="match status" value="1"/>
</dbReference>
<dbReference type="OrthoDB" id="9763310at2"/>
<gene>
    <name evidence="13" type="ORF">EJV47_25320</name>
</gene>
<keyword evidence="2 10" id="KW-0378">Hydrolase</keyword>
<dbReference type="SMART" id="SM00490">
    <property type="entry name" value="HELICc"/>
    <property type="match status" value="1"/>
</dbReference>
<evidence type="ECO:0000256" key="5">
    <source>
        <dbReference type="ARBA" id="ARBA00023235"/>
    </source>
</evidence>
<evidence type="ECO:0000313" key="14">
    <source>
        <dbReference type="Proteomes" id="UP000282184"/>
    </source>
</evidence>
<dbReference type="PROSITE" id="PS51198">
    <property type="entry name" value="UVRD_HELICASE_ATP_BIND"/>
    <property type="match status" value="1"/>
</dbReference>
<dbReference type="EMBL" id="RXOF01000020">
    <property type="protein sequence ID" value="RTQ45460.1"/>
    <property type="molecule type" value="Genomic_DNA"/>
</dbReference>
<dbReference type="Pfam" id="PF00271">
    <property type="entry name" value="Helicase_C"/>
    <property type="match status" value="1"/>
</dbReference>
<organism evidence="13 14">
    <name type="scientific">Hymenobacter gummosus</name>
    <dbReference type="NCBI Taxonomy" id="1776032"/>
    <lineage>
        <taxon>Bacteria</taxon>
        <taxon>Pseudomonadati</taxon>
        <taxon>Bacteroidota</taxon>
        <taxon>Cytophagia</taxon>
        <taxon>Cytophagales</taxon>
        <taxon>Hymenobacteraceae</taxon>
        <taxon>Hymenobacter</taxon>
    </lineage>
</organism>
<dbReference type="EC" id="5.6.2.4" evidence="7"/>
<evidence type="ECO:0000256" key="8">
    <source>
        <dbReference type="ARBA" id="ARBA00034923"/>
    </source>
</evidence>
<evidence type="ECO:0000256" key="2">
    <source>
        <dbReference type="ARBA" id="ARBA00022801"/>
    </source>
</evidence>
<dbReference type="InterPro" id="IPR014016">
    <property type="entry name" value="UvrD-like_ATP-bd"/>
</dbReference>
<evidence type="ECO:0000259" key="12">
    <source>
        <dbReference type="PROSITE" id="PS51198"/>
    </source>
</evidence>
<reference evidence="13 14" key="1">
    <citation type="submission" date="2018-12" db="EMBL/GenBank/DDBJ databases">
        <title>Hymenobacter gummosus sp. nov., isolated from a spring.</title>
        <authorList>
            <person name="Nie L."/>
        </authorList>
    </citation>
    <scope>NUCLEOTIDE SEQUENCE [LARGE SCALE GENOMIC DNA]</scope>
    <source>
        <strain evidence="13 14">KCTC 52166</strain>
    </source>
</reference>
<dbReference type="Pfam" id="PF00580">
    <property type="entry name" value="UvrD-helicase"/>
    <property type="match status" value="2"/>
</dbReference>
<evidence type="ECO:0000256" key="4">
    <source>
        <dbReference type="ARBA" id="ARBA00022840"/>
    </source>
</evidence>
<dbReference type="PROSITE" id="PS51194">
    <property type="entry name" value="HELICASE_CTER"/>
    <property type="match status" value="1"/>
</dbReference>
<feature type="binding site" evidence="10">
    <location>
        <begin position="694"/>
        <end position="701"/>
    </location>
    <ligand>
        <name>ATP</name>
        <dbReference type="ChEBI" id="CHEBI:30616"/>
    </ligand>
</feature>
<evidence type="ECO:0000256" key="7">
    <source>
        <dbReference type="ARBA" id="ARBA00034808"/>
    </source>
</evidence>
<dbReference type="PANTHER" id="PTHR11070:SF2">
    <property type="entry name" value="ATP-DEPENDENT DNA HELICASE SRS2"/>
    <property type="match status" value="1"/>
</dbReference>
<dbReference type="GO" id="GO:0003677">
    <property type="term" value="F:DNA binding"/>
    <property type="evidence" value="ECO:0007669"/>
    <property type="project" value="InterPro"/>
</dbReference>
<keyword evidence="3 10" id="KW-0347">Helicase</keyword>
<comment type="catalytic activity">
    <reaction evidence="9">
        <text>ATP + H2O = ADP + phosphate + H(+)</text>
        <dbReference type="Rhea" id="RHEA:13065"/>
        <dbReference type="ChEBI" id="CHEBI:15377"/>
        <dbReference type="ChEBI" id="CHEBI:15378"/>
        <dbReference type="ChEBI" id="CHEBI:30616"/>
        <dbReference type="ChEBI" id="CHEBI:43474"/>
        <dbReference type="ChEBI" id="CHEBI:456216"/>
        <dbReference type="EC" id="5.6.2.4"/>
    </reaction>
</comment>
<keyword evidence="14" id="KW-1185">Reference proteome</keyword>
<dbReference type="GO" id="GO:0005524">
    <property type="term" value="F:ATP binding"/>
    <property type="evidence" value="ECO:0007669"/>
    <property type="project" value="UniProtKB-UniRule"/>
</dbReference>